<gene>
    <name evidence="2" type="ORF">PR001_g30995</name>
</gene>
<reference evidence="2 3" key="1">
    <citation type="submission" date="2018-09" db="EMBL/GenBank/DDBJ databases">
        <title>Genomic investigation of the strawberry pathogen Phytophthora fragariae indicates pathogenicity is determined by transcriptional variation in three key races.</title>
        <authorList>
            <person name="Adams T.M."/>
            <person name="Armitage A.D."/>
            <person name="Sobczyk M.K."/>
            <person name="Bates H.J."/>
            <person name="Dunwell J.M."/>
            <person name="Nellist C.F."/>
            <person name="Harrison R.J."/>
        </authorList>
    </citation>
    <scope>NUCLEOTIDE SEQUENCE [LARGE SCALE GENOMIC DNA]</scope>
    <source>
        <strain evidence="2 3">SCRP249</strain>
    </source>
</reference>
<sequence>MIRSFTCTYAVLVWYPSSSVTASQLLLTGSSFFGCTCSRSFSATWTTRSPVFFFVCLCEPDNSRRQFNVRLLVVSLEVGRRLGHSPSSSTSIGGLVLWLHRVCHVPCKAKRESYAKVGASVAHLERCALPFRPRKSRPRVRSPLTPESAPFCTTHQP</sequence>
<name>A0A6A3GRZ3_9STRA</name>
<dbReference type="AlphaFoldDB" id="A0A6A3GRZ3"/>
<dbReference type="EMBL" id="QXFV01007519">
    <property type="protein sequence ID" value="KAE8958608.1"/>
    <property type="molecule type" value="Genomic_DNA"/>
</dbReference>
<proteinExistence type="predicted"/>
<evidence type="ECO:0000256" key="1">
    <source>
        <dbReference type="SAM" id="MobiDB-lite"/>
    </source>
</evidence>
<dbReference type="Proteomes" id="UP000429607">
    <property type="component" value="Unassembled WGS sequence"/>
</dbReference>
<protein>
    <submittedName>
        <fullName evidence="2">Uncharacterized protein</fullName>
    </submittedName>
</protein>
<feature type="region of interest" description="Disordered" evidence="1">
    <location>
        <begin position="136"/>
        <end position="157"/>
    </location>
</feature>
<comment type="caution">
    <text evidence="2">The sequence shown here is derived from an EMBL/GenBank/DDBJ whole genome shotgun (WGS) entry which is preliminary data.</text>
</comment>
<accession>A0A6A3GRZ3</accession>
<organism evidence="2 3">
    <name type="scientific">Phytophthora rubi</name>
    <dbReference type="NCBI Taxonomy" id="129364"/>
    <lineage>
        <taxon>Eukaryota</taxon>
        <taxon>Sar</taxon>
        <taxon>Stramenopiles</taxon>
        <taxon>Oomycota</taxon>
        <taxon>Peronosporomycetes</taxon>
        <taxon>Peronosporales</taxon>
        <taxon>Peronosporaceae</taxon>
        <taxon>Phytophthora</taxon>
    </lineage>
</organism>
<dbReference type="PROSITE" id="PS51257">
    <property type="entry name" value="PROKAR_LIPOPROTEIN"/>
    <property type="match status" value="1"/>
</dbReference>
<evidence type="ECO:0000313" key="2">
    <source>
        <dbReference type="EMBL" id="KAE8958608.1"/>
    </source>
</evidence>
<evidence type="ECO:0000313" key="3">
    <source>
        <dbReference type="Proteomes" id="UP000429607"/>
    </source>
</evidence>